<accession>A0A835BJY9</accession>
<organism evidence="2 3">
    <name type="scientific">Digitaria exilis</name>
    <dbReference type="NCBI Taxonomy" id="1010633"/>
    <lineage>
        <taxon>Eukaryota</taxon>
        <taxon>Viridiplantae</taxon>
        <taxon>Streptophyta</taxon>
        <taxon>Embryophyta</taxon>
        <taxon>Tracheophyta</taxon>
        <taxon>Spermatophyta</taxon>
        <taxon>Magnoliopsida</taxon>
        <taxon>Liliopsida</taxon>
        <taxon>Poales</taxon>
        <taxon>Poaceae</taxon>
        <taxon>PACMAD clade</taxon>
        <taxon>Panicoideae</taxon>
        <taxon>Panicodae</taxon>
        <taxon>Paniceae</taxon>
        <taxon>Anthephorinae</taxon>
        <taxon>Digitaria</taxon>
    </lineage>
</organism>
<proteinExistence type="predicted"/>
<evidence type="ECO:0000256" key="1">
    <source>
        <dbReference type="SAM" id="MobiDB-lite"/>
    </source>
</evidence>
<gene>
    <name evidence="2" type="ORF">HU200_037550</name>
</gene>
<reference evidence="2" key="1">
    <citation type="submission" date="2020-07" db="EMBL/GenBank/DDBJ databases">
        <title>Genome sequence and genetic diversity analysis of an under-domesticated orphan crop, white fonio (Digitaria exilis).</title>
        <authorList>
            <person name="Bennetzen J.L."/>
            <person name="Chen S."/>
            <person name="Ma X."/>
            <person name="Wang X."/>
            <person name="Yssel A.E.J."/>
            <person name="Chaluvadi S.R."/>
            <person name="Johnson M."/>
            <person name="Gangashetty P."/>
            <person name="Hamidou F."/>
            <person name="Sanogo M.D."/>
            <person name="Zwaenepoel A."/>
            <person name="Wallace J."/>
            <person name="Van De Peer Y."/>
            <person name="Van Deynze A."/>
        </authorList>
    </citation>
    <scope>NUCLEOTIDE SEQUENCE</scope>
    <source>
        <tissue evidence="2">Leaves</tissue>
    </source>
</reference>
<evidence type="ECO:0000313" key="3">
    <source>
        <dbReference type="Proteomes" id="UP000636709"/>
    </source>
</evidence>
<dbReference type="AlphaFoldDB" id="A0A835BJY9"/>
<name>A0A835BJY9_9POAL</name>
<feature type="region of interest" description="Disordered" evidence="1">
    <location>
        <begin position="1"/>
        <end position="34"/>
    </location>
</feature>
<feature type="region of interest" description="Disordered" evidence="1">
    <location>
        <begin position="314"/>
        <end position="353"/>
    </location>
</feature>
<evidence type="ECO:0000313" key="2">
    <source>
        <dbReference type="EMBL" id="KAF8695321.1"/>
    </source>
</evidence>
<comment type="caution">
    <text evidence="2">The sequence shown here is derived from an EMBL/GenBank/DDBJ whole genome shotgun (WGS) entry which is preliminary data.</text>
</comment>
<dbReference type="Proteomes" id="UP000636709">
    <property type="component" value="Unassembled WGS sequence"/>
</dbReference>
<protein>
    <submittedName>
        <fullName evidence="2">Uncharacterized protein</fullName>
    </submittedName>
</protein>
<keyword evidence="3" id="KW-1185">Reference proteome</keyword>
<dbReference type="EMBL" id="JACEFO010001897">
    <property type="protein sequence ID" value="KAF8695321.1"/>
    <property type="molecule type" value="Genomic_DNA"/>
</dbReference>
<sequence length="353" mass="38089">MSQARSMRLAKSEELPGESMAEAMGATSRGPGARREVTGEGFLELPGGAARRGNGVKAAAWAPQVVAGVCIGRRRLGGAPLRVQEDGRSRGLVGKERLWFRGLGLLCTTIATTVDLARPSGPVMETRIHCWPRKGTVMDGQDDFTPLEEGPSYIRLTCKVTVQYAVRRLGGGGVAEPVRTIDRDPSTFLDHDQTQHIVCRLFTKLPELSCVDLSPSNWHVFTPSVIAGFILRTVRKNEDQGMCGGHYRFAVDMDMQVKFVFNEPKALLSYCDENVMQTVDPAIGDSCGICFDDLTNSNRTSPVNLPCTVATPSTRSASPGGFSRARPADCAGRNSRASSLRPGRGRVFSNSGG</sequence>